<dbReference type="Pfam" id="PF07727">
    <property type="entry name" value="RVT_2"/>
    <property type="match status" value="1"/>
</dbReference>
<dbReference type="InterPro" id="IPR012337">
    <property type="entry name" value="RNaseH-like_sf"/>
</dbReference>
<dbReference type="InterPro" id="IPR043502">
    <property type="entry name" value="DNA/RNA_pol_sf"/>
</dbReference>
<name>A0ABQ5DHA1_9ASTR</name>
<dbReference type="InterPro" id="IPR013103">
    <property type="entry name" value="RVT_2"/>
</dbReference>
<dbReference type="InterPro" id="IPR036397">
    <property type="entry name" value="RNaseH_sf"/>
</dbReference>
<reference evidence="5" key="1">
    <citation type="journal article" date="2022" name="Int. J. Mol. Sci.">
        <title>Draft Genome of Tanacetum Coccineum: Genomic Comparison of Closely Related Tanacetum-Family Plants.</title>
        <authorList>
            <person name="Yamashiro T."/>
            <person name="Shiraishi A."/>
            <person name="Nakayama K."/>
            <person name="Satake H."/>
        </authorList>
    </citation>
    <scope>NUCLEOTIDE SEQUENCE</scope>
</reference>
<evidence type="ECO:0000256" key="3">
    <source>
        <dbReference type="SAM" id="MobiDB-lite"/>
    </source>
</evidence>
<dbReference type="CDD" id="cd09272">
    <property type="entry name" value="RNase_HI_RT_Ty1"/>
    <property type="match status" value="1"/>
</dbReference>
<feature type="compositionally biased region" description="Basic and acidic residues" evidence="3">
    <location>
        <begin position="630"/>
        <end position="640"/>
    </location>
</feature>
<feature type="compositionally biased region" description="Polar residues" evidence="3">
    <location>
        <begin position="955"/>
        <end position="975"/>
    </location>
</feature>
<evidence type="ECO:0000313" key="5">
    <source>
        <dbReference type="EMBL" id="GJT36204.1"/>
    </source>
</evidence>
<gene>
    <name evidence="5" type="ORF">Tco_0926623</name>
</gene>
<feature type="region of interest" description="Disordered" evidence="3">
    <location>
        <begin position="561"/>
        <end position="586"/>
    </location>
</feature>
<reference evidence="5" key="2">
    <citation type="submission" date="2022-01" db="EMBL/GenBank/DDBJ databases">
        <authorList>
            <person name="Yamashiro T."/>
            <person name="Shiraishi A."/>
            <person name="Satake H."/>
            <person name="Nakayama K."/>
        </authorList>
    </citation>
    <scope>NUCLEOTIDE SEQUENCE</scope>
</reference>
<protein>
    <submittedName>
        <fullName evidence="5">Retrovirus-related pol polyprotein from transposon TNT 1-94</fullName>
    </submittedName>
</protein>
<keyword evidence="1" id="KW-0645">Protease</keyword>
<dbReference type="Pfam" id="PF22936">
    <property type="entry name" value="Pol_BBD"/>
    <property type="match status" value="1"/>
</dbReference>
<accession>A0ABQ5DHA1</accession>
<feature type="domain" description="Integrase catalytic" evidence="4">
    <location>
        <begin position="895"/>
        <end position="989"/>
    </location>
</feature>
<evidence type="ECO:0000256" key="1">
    <source>
        <dbReference type="ARBA" id="ARBA00022750"/>
    </source>
</evidence>
<keyword evidence="2" id="KW-0175">Coiled coil</keyword>
<dbReference type="Gene3D" id="3.30.420.10">
    <property type="entry name" value="Ribonuclease H-like superfamily/Ribonuclease H"/>
    <property type="match status" value="2"/>
</dbReference>
<dbReference type="EMBL" id="BQNB010015117">
    <property type="protein sequence ID" value="GJT36204.1"/>
    <property type="molecule type" value="Genomic_DNA"/>
</dbReference>
<dbReference type="InterPro" id="IPR001584">
    <property type="entry name" value="Integrase_cat-core"/>
</dbReference>
<dbReference type="SUPFAM" id="SSF53098">
    <property type="entry name" value="Ribonuclease H-like"/>
    <property type="match status" value="2"/>
</dbReference>
<feature type="region of interest" description="Disordered" evidence="3">
    <location>
        <begin position="630"/>
        <end position="662"/>
    </location>
</feature>
<keyword evidence="1" id="KW-0378">Hydrolase</keyword>
<evidence type="ECO:0000256" key="2">
    <source>
        <dbReference type="SAM" id="Coils"/>
    </source>
</evidence>
<evidence type="ECO:0000313" key="6">
    <source>
        <dbReference type="Proteomes" id="UP001151760"/>
    </source>
</evidence>
<feature type="coiled-coil region" evidence="2">
    <location>
        <begin position="792"/>
        <end position="826"/>
    </location>
</feature>
<organism evidence="5 6">
    <name type="scientific">Tanacetum coccineum</name>
    <dbReference type="NCBI Taxonomy" id="301880"/>
    <lineage>
        <taxon>Eukaryota</taxon>
        <taxon>Viridiplantae</taxon>
        <taxon>Streptophyta</taxon>
        <taxon>Embryophyta</taxon>
        <taxon>Tracheophyta</taxon>
        <taxon>Spermatophyta</taxon>
        <taxon>Magnoliopsida</taxon>
        <taxon>eudicotyledons</taxon>
        <taxon>Gunneridae</taxon>
        <taxon>Pentapetalae</taxon>
        <taxon>asterids</taxon>
        <taxon>campanulids</taxon>
        <taxon>Asterales</taxon>
        <taxon>Asteraceae</taxon>
        <taxon>Asteroideae</taxon>
        <taxon>Anthemideae</taxon>
        <taxon>Anthemidinae</taxon>
        <taxon>Tanacetum</taxon>
    </lineage>
</organism>
<feature type="region of interest" description="Disordered" evidence="3">
    <location>
        <begin position="955"/>
        <end position="977"/>
    </location>
</feature>
<dbReference type="SUPFAM" id="SSF56672">
    <property type="entry name" value="DNA/RNA polymerases"/>
    <property type="match status" value="1"/>
</dbReference>
<keyword evidence="1" id="KW-0064">Aspartyl protease</keyword>
<dbReference type="Proteomes" id="UP001151760">
    <property type="component" value="Unassembled WGS sequence"/>
</dbReference>
<proteinExistence type="predicted"/>
<dbReference type="PROSITE" id="PS50994">
    <property type="entry name" value="INTEGRASE"/>
    <property type="match status" value="1"/>
</dbReference>
<sequence length="1394" mass="157443">MNSIGGIQVCYELGPIKESNALKCLYRAIPEEDLKDYAIIDSGCSGSMTGDKDKLSDFKEFKGGYVAFGNDSKGGRISGKGTIKTSCLDFEKVSYVEELKFNLLSVSQICDKKHNVLFTDKECLILSPKFKFVDDEDSVKEDEACLMAQKKGKQHRASCKKIEERTVREPLELLHMDLFGPVSVESVNRKKYCLVVTDDCSKFSWVFFLAYKDETYDLPSCFDCGFGKQAMTYFEVHQTILNSPRFYWVSLMAKSSRRLFVGIFYLAANGESKGKKVLIGSLILTLLTPSMKLILFRKENYANSGDKVSTLDDVEDLDDQQFIVHTAQPMHPEERTAAKEVPLSSTEQALHDELISDDDIPKDGVFSTTLLMLRKEEPKKVLSSLADEVGLKRCRDETTSILATETSFWHLLLSGLHCLSEWIQECILMSNSTEEVYVEQLQVLKICYPTGSTELSRTVRTASSPEHVCKLFAQVRSLVFVKQFRGEGIVTALAAEEEHSTSPHSRALQVCKGMLMSLQSRLCSFLKVLISTRAQCSREDSAHPFFDDIVDKDAAVTPDLERNSDETEEVNIEEKEASNVKSGDTEELDLETTQKYCSFKPSPSNSIMESDDHLKAAGSSCCYLSPREERKGDVKKEMQKDSQGTVKLQLADEQPSKKPKENNHFRAFDTLWEILHVLDRQDLYHLYRVVDDYYEHIPPTGLGLMLLGVTFQDTQTDCVQDTAQRMKLKRLKASTALMTRQTDAEQRRPTIKKLEVKQVEFKLGEDCWDIQDKRDNSISNQSALSFDQLFELNELKAQSQEKDTVIKKLKERIKSLSGKMNEDKIKNDLEEIETINIELDHRVSKLITEKKSKSNGLVSKSKVIKSVSANKKQHSQSWGSIVSDVASSSLAECRTNNGTEFVNQTLHEYYEKIGISNETSIARSPQQNGVVERFHCSANAEVVAPVLAVSTDSHSSINVGQDAPSPSNSQTTLKTQPPIIPNDVEKTIMNLKLHHMGNGFLLVVSPIPEDHPLENIIGELARPVSTRLQLHEQALFCYYDAFLTAVKPKTYKDSLTQACWIEAMQEKLNEFERLDIYKVKLDELGGILKNKARLVARGYRQGEGIDFEELFAPVARLEAIRIFLTFAAYINMVVYQMDVKIAFLNGNLQEEVYVSQQNGFVDKDKPNHVYKLKKALYGLKQAPRAWYDMLFIVMISQDFSKGSVDPTLFIRKEGKELLWYKGIFINQSKYALESLKNYGFESYDPVDTLMVEKSKLDEDKEGKAVDPSHYRGMIGTLLYLTASRPDLQFAICMCARYQARPTEKHLHAVKRIFQYLKGTVNQGLWYPKDSSIALTAFADADHAGCQDTRRSTSGSMQFLGDRLVSWSSKRQKSAAISSTEAEYIAMSGCCAQIL</sequence>
<comment type="caution">
    <text evidence="5">The sequence shown here is derived from an EMBL/GenBank/DDBJ whole genome shotgun (WGS) entry which is preliminary data.</text>
</comment>
<dbReference type="PANTHER" id="PTHR11439:SF509">
    <property type="entry name" value="RNA-DIRECTED DNA POLYMERASE"/>
    <property type="match status" value="1"/>
</dbReference>
<dbReference type="PANTHER" id="PTHR11439">
    <property type="entry name" value="GAG-POL-RELATED RETROTRANSPOSON"/>
    <property type="match status" value="1"/>
</dbReference>
<dbReference type="InterPro" id="IPR054722">
    <property type="entry name" value="PolX-like_BBD"/>
</dbReference>
<keyword evidence="6" id="KW-1185">Reference proteome</keyword>
<evidence type="ECO:0000259" key="4">
    <source>
        <dbReference type="PROSITE" id="PS50994"/>
    </source>
</evidence>